<dbReference type="GO" id="GO:0042597">
    <property type="term" value="C:periplasmic space"/>
    <property type="evidence" value="ECO:0007669"/>
    <property type="project" value="UniProtKB-SubCell"/>
</dbReference>
<comment type="similarity">
    <text evidence="2">Belongs to the bacterial solute-binding protein 1 family.</text>
</comment>
<evidence type="ECO:0008006" key="7">
    <source>
        <dbReference type="Google" id="ProtNLM"/>
    </source>
</evidence>
<evidence type="ECO:0000313" key="6">
    <source>
        <dbReference type="Proteomes" id="UP000187891"/>
    </source>
</evidence>
<dbReference type="PANTHER" id="PTHR43649">
    <property type="entry name" value="ARABINOSE-BINDING PROTEIN-RELATED"/>
    <property type="match status" value="1"/>
</dbReference>
<dbReference type="Gene3D" id="3.40.190.10">
    <property type="entry name" value="Periplasmic binding protein-like II"/>
    <property type="match status" value="2"/>
</dbReference>
<dbReference type="STRING" id="1907666.DSM25559_5053"/>
<dbReference type="EMBL" id="FMUE01000022">
    <property type="protein sequence ID" value="SCX35613.1"/>
    <property type="molecule type" value="Genomic_DNA"/>
</dbReference>
<dbReference type="AlphaFoldDB" id="A0A1R3U2K8"/>
<dbReference type="Proteomes" id="UP000187891">
    <property type="component" value="Unassembled WGS sequence"/>
</dbReference>
<evidence type="ECO:0000313" key="5">
    <source>
        <dbReference type="EMBL" id="SCX35613.1"/>
    </source>
</evidence>
<keyword evidence="4" id="KW-0574">Periplasm</keyword>
<protein>
    <recommendedName>
        <fullName evidence="7">Extracellular solute-binding protein</fullName>
    </recommendedName>
</protein>
<name>A0A1R3U2K8_9HYPH</name>
<proteinExistence type="inferred from homology"/>
<comment type="subcellular location">
    <subcellularLocation>
        <location evidence="1">Periplasm</location>
    </subcellularLocation>
</comment>
<dbReference type="SUPFAM" id="SSF53850">
    <property type="entry name" value="Periplasmic binding protein-like II"/>
    <property type="match status" value="1"/>
</dbReference>
<evidence type="ECO:0000256" key="4">
    <source>
        <dbReference type="ARBA" id="ARBA00022764"/>
    </source>
</evidence>
<keyword evidence="3" id="KW-0813">Transport</keyword>
<evidence type="ECO:0000256" key="3">
    <source>
        <dbReference type="ARBA" id="ARBA00022448"/>
    </source>
</evidence>
<evidence type="ECO:0000256" key="2">
    <source>
        <dbReference type="ARBA" id="ARBA00008520"/>
    </source>
</evidence>
<dbReference type="InterPro" id="IPR006059">
    <property type="entry name" value="SBP"/>
</dbReference>
<sequence>MGGLIGVRLIQICRRWHLTNEGAWTLFAPLRFLTNIIDIDSFNLHYVRVDWEEAEMTKISSVTAIRFNSGIKLAIAGLMVLEFSGDASANPTGDLVVLQWLTGSELDSFKRIEAAFSKSYPEVTVREVAVTWSGDPRGSLRASLMGGESADVMVNTWPTFRRELVDAGLLRPLNEVYTTKRWSEKIDPSWRDLGSIEGQMYGLTYTYGDRSGIWYRKQTLADSGIEAPPKDWNALIASFTKLRENNVTPMAVPGKFWAHAEIFETLLLRMQGTAFSKALANREVAWTDNRVKDILRKWRELIDAGCCANPAVMLSTDWDNAADQVLQQRSAAYVQLGMWINNRAFETYKLDGKADFGLFQFPAMGMGHDNASSLDSKEIVTLASGRNPEAADAFVDFMVGKEAATILAESGLSSPSKLVEPSIYPPAIQASNAFLAQSDVTFVLGDTLPGELTDEYRVQLQRFLQDTSDANIDAVTQALETKAASLN</sequence>
<reference evidence="6" key="1">
    <citation type="submission" date="2016-10" db="EMBL/GenBank/DDBJ databases">
        <authorList>
            <person name="Wibberg D."/>
        </authorList>
    </citation>
    <scope>NUCLEOTIDE SEQUENCE [LARGE SCALE GENOMIC DNA]</scope>
</reference>
<dbReference type="PANTHER" id="PTHR43649:SF29">
    <property type="entry name" value="OSMOPROTECTIVE COMPOUNDS-BINDING PROTEIN GGTB"/>
    <property type="match status" value="1"/>
</dbReference>
<dbReference type="InterPro" id="IPR050490">
    <property type="entry name" value="Bact_solute-bd_prot1"/>
</dbReference>
<organism evidence="5 6">
    <name type="scientific">Agrobacterium rosae</name>
    <dbReference type="NCBI Taxonomy" id="1972867"/>
    <lineage>
        <taxon>Bacteria</taxon>
        <taxon>Pseudomonadati</taxon>
        <taxon>Pseudomonadota</taxon>
        <taxon>Alphaproteobacteria</taxon>
        <taxon>Hyphomicrobiales</taxon>
        <taxon>Rhizobiaceae</taxon>
        <taxon>Rhizobium/Agrobacterium group</taxon>
        <taxon>Agrobacterium</taxon>
    </lineage>
</organism>
<evidence type="ECO:0000256" key="1">
    <source>
        <dbReference type="ARBA" id="ARBA00004418"/>
    </source>
</evidence>
<dbReference type="Pfam" id="PF01547">
    <property type="entry name" value="SBP_bac_1"/>
    <property type="match status" value="1"/>
</dbReference>
<gene>
    <name evidence="5" type="ORF">DSM25559_5053</name>
</gene>
<accession>A0A1R3U2K8</accession>